<accession>A0A7J0DLR8</accession>
<dbReference type="AlphaFoldDB" id="A0A7J0DLR8"/>
<feature type="region of interest" description="Disordered" evidence="1">
    <location>
        <begin position="130"/>
        <end position="168"/>
    </location>
</feature>
<evidence type="ECO:0000313" key="3">
    <source>
        <dbReference type="Proteomes" id="UP000585474"/>
    </source>
</evidence>
<proteinExistence type="predicted"/>
<feature type="compositionally biased region" description="Basic and acidic residues" evidence="1">
    <location>
        <begin position="295"/>
        <end position="307"/>
    </location>
</feature>
<feature type="compositionally biased region" description="Polar residues" evidence="1">
    <location>
        <begin position="351"/>
        <end position="361"/>
    </location>
</feature>
<feature type="compositionally biased region" description="Low complexity" evidence="1">
    <location>
        <begin position="151"/>
        <end position="162"/>
    </location>
</feature>
<name>A0A7J0DLR8_9ERIC</name>
<protein>
    <submittedName>
        <fullName evidence="2">SCARECROW-like 14</fullName>
    </submittedName>
</protein>
<evidence type="ECO:0000256" key="1">
    <source>
        <dbReference type="SAM" id="MobiDB-lite"/>
    </source>
</evidence>
<keyword evidence="3" id="KW-1185">Reference proteome</keyword>
<reference evidence="3" key="1">
    <citation type="submission" date="2019-07" db="EMBL/GenBank/DDBJ databases">
        <title>De Novo Assembly of kiwifruit Actinidia rufa.</title>
        <authorList>
            <person name="Sugita-Konishi S."/>
            <person name="Sato K."/>
            <person name="Mori E."/>
            <person name="Abe Y."/>
            <person name="Kisaki G."/>
            <person name="Hamano K."/>
            <person name="Suezawa K."/>
            <person name="Otani M."/>
            <person name="Fukuda T."/>
            <person name="Manabe T."/>
            <person name="Gomi K."/>
            <person name="Tabuchi M."/>
            <person name="Akimitsu K."/>
            <person name="Kataoka I."/>
        </authorList>
    </citation>
    <scope>NUCLEOTIDE SEQUENCE [LARGE SCALE GENOMIC DNA]</scope>
    <source>
        <strain evidence="3">cv. Fuchu</strain>
    </source>
</reference>
<sequence length="418" mass="46821">MVMDPRFTEFSNSINGFEFDEDTISPTFDESETLANTFQFKDDPVDLNFMDCPFVPPDPNPVLVSLTLSGSSELDSPDDGDLSDDVFKYINSMLMEENMEPKPSMFHDPLALKATEKSLYDVIGEKYPDSPNQPPLYFNQNIETPDSLFGSSSEQSTNSNHSGNNSVDSQWIVDPEEYKPSVQSYPTGYPLEMTSQWSFGSLKSISDNVNGPMDSFASSNIVSNIFSCSESILQFNKGVEEGSKFLPSNNQLIIDVESYAFRPELKEGSPEVLVKVEKDDMENSPNGSRGRKNHQREDSNFEEERSSKQSAAYVEEDELCEMFDRYLLCTDETGQPGFCDIDEEEQIEATKASQRNGQPNGSSGGKTRAKKQGNKKKVVSGKDVEEHRQCALRSRMLVYWFQIICSGTSFLAEDAYGL</sequence>
<comment type="caution">
    <text evidence="2">The sequence shown here is derived from an EMBL/GenBank/DDBJ whole genome shotgun (WGS) entry which is preliminary data.</text>
</comment>
<dbReference type="OrthoDB" id="1749081at2759"/>
<gene>
    <name evidence="2" type="ORF">Acr_00g0054400</name>
</gene>
<feature type="compositionally biased region" description="Basic residues" evidence="1">
    <location>
        <begin position="367"/>
        <end position="379"/>
    </location>
</feature>
<feature type="region of interest" description="Disordered" evidence="1">
    <location>
        <begin position="276"/>
        <end position="310"/>
    </location>
</feature>
<feature type="region of interest" description="Disordered" evidence="1">
    <location>
        <begin position="348"/>
        <end position="381"/>
    </location>
</feature>
<dbReference type="EMBL" id="BJWL01000293">
    <property type="protein sequence ID" value="GFS37855.1"/>
    <property type="molecule type" value="Genomic_DNA"/>
</dbReference>
<dbReference type="Proteomes" id="UP000585474">
    <property type="component" value="Unassembled WGS sequence"/>
</dbReference>
<organism evidence="2 3">
    <name type="scientific">Actinidia rufa</name>
    <dbReference type="NCBI Taxonomy" id="165716"/>
    <lineage>
        <taxon>Eukaryota</taxon>
        <taxon>Viridiplantae</taxon>
        <taxon>Streptophyta</taxon>
        <taxon>Embryophyta</taxon>
        <taxon>Tracheophyta</taxon>
        <taxon>Spermatophyta</taxon>
        <taxon>Magnoliopsida</taxon>
        <taxon>eudicotyledons</taxon>
        <taxon>Gunneridae</taxon>
        <taxon>Pentapetalae</taxon>
        <taxon>asterids</taxon>
        <taxon>Ericales</taxon>
        <taxon>Actinidiaceae</taxon>
        <taxon>Actinidia</taxon>
    </lineage>
</organism>
<evidence type="ECO:0000313" key="2">
    <source>
        <dbReference type="EMBL" id="GFS37855.1"/>
    </source>
</evidence>